<name>A0ABU8NTR9_9SPHI</name>
<dbReference type="PANTHER" id="PTHR22916">
    <property type="entry name" value="GLYCOSYLTRANSFERASE"/>
    <property type="match status" value="1"/>
</dbReference>
<dbReference type="Gene3D" id="3.90.550.10">
    <property type="entry name" value="Spore Coat Polysaccharide Biosynthesis Protein SpsA, Chain A"/>
    <property type="match status" value="1"/>
</dbReference>
<keyword evidence="2" id="KW-0808">Transferase</keyword>
<dbReference type="InterPro" id="IPR001173">
    <property type="entry name" value="Glyco_trans_2-like"/>
</dbReference>
<feature type="domain" description="Glycosyltransferase 2-like" evidence="1">
    <location>
        <begin position="4"/>
        <end position="168"/>
    </location>
</feature>
<dbReference type="EMBL" id="JBBEUB010000014">
    <property type="protein sequence ID" value="MEJ2905647.1"/>
    <property type="molecule type" value="Genomic_DNA"/>
</dbReference>
<dbReference type="EC" id="2.4.-.-" evidence="2"/>
<dbReference type="GO" id="GO:0016757">
    <property type="term" value="F:glycosyltransferase activity"/>
    <property type="evidence" value="ECO:0007669"/>
    <property type="project" value="UniProtKB-KW"/>
</dbReference>
<dbReference type="PANTHER" id="PTHR22916:SF3">
    <property type="entry name" value="UDP-GLCNAC:BETAGAL BETA-1,3-N-ACETYLGLUCOSAMINYLTRANSFERASE-LIKE PROTEIN 1"/>
    <property type="match status" value="1"/>
</dbReference>
<gene>
    <name evidence="2" type="ORF">WAE58_24600</name>
</gene>
<comment type="caution">
    <text evidence="2">The sequence shown here is derived from an EMBL/GenBank/DDBJ whole genome shotgun (WGS) entry which is preliminary data.</text>
</comment>
<reference evidence="2 3" key="1">
    <citation type="submission" date="2024-03" db="EMBL/GenBank/DDBJ databases">
        <title>Sequence of Lycoming College Course Isolates.</title>
        <authorList>
            <person name="Plotts O."/>
            <person name="Newman J."/>
        </authorList>
    </citation>
    <scope>NUCLEOTIDE SEQUENCE [LARGE SCALE GENOMIC DNA]</scope>
    <source>
        <strain evidence="2 3">CJB-3</strain>
    </source>
</reference>
<evidence type="ECO:0000313" key="2">
    <source>
        <dbReference type="EMBL" id="MEJ2905647.1"/>
    </source>
</evidence>
<evidence type="ECO:0000259" key="1">
    <source>
        <dbReference type="Pfam" id="PF00535"/>
    </source>
</evidence>
<keyword evidence="3" id="KW-1185">Reference proteome</keyword>
<evidence type="ECO:0000313" key="3">
    <source>
        <dbReference type="Proteomes" id="UP001378956"/>
    </source>
</evidence>
<dbReference type="SUPFAM" id="SSF53448">
    <property type="entry name" value="Nucleotide-diphospho-sugar transferases"/>
    <property type="match status" value="1"/>
</dbReference>
<dbReference type="Proteomes" id="UP001378956">
    <property type="component" value="Unassembled WGS sequence"/>
</dbReference>
<accession>A0ABU8NTR9</accession>
<keyword evidence="2" id="KW-0328">Glycosyltransferase</keyword>
<dbReference type="InterPro" id="IPR029044">
    <property type="entry name" value="Nucleotide-diphossugar_trans"/>
</dbReference>
<dbReference type="Pfam" id="PF00535">
    <property type="entry name" value="Glycos_transf_2"/>
    <property type="match status" value="1"/>
</dbReference>
<organism evidence="2 3">
    <name type="scientific">Pedobacter panaciterrae</name>
    <dbReference type="NCBI Taxonomy" id="363849"/>
    <lineage>
        <taxon>Bacteria</taxon>
        <taxon>Pseudomonadati</taxon>
        <taxon>Bacteroidota</taxon>
        <taxon>Sphingobacteriia</taxon>
        <taxon>Sphingobacteriales</taxon>
        <taxon>Sphingobacteriaceae</taxon>
        <taxon>Pedobacter</taxon>
    </lineage>
</organism>
<protein>
    <submittedName>
        <fullName evidence="2">Glycosyltransferase</fullName>
        <ecNumber evidence="2">2.4.-.-</ecNumber>
    </submittedName>
</protein>
<dbReference type="RefSeq" id="WP_337718030.1">
    <property type="nucleotide sequence ID" value="NZ_JBBEUB010000014.1"/>
</dbReference>
<sequence length="247" mass="28309">MRISVCIATYNGEKFLLEQLESILYQLSADDEVIVVDDCSKDRTIEVLKSIKDDRIKIFINDTNRGHVYSFGRSISLANHDVIFMADQDDVWIAGRVELMKKELLSGKRLLVSSNSGFMDVNGNPLEYYLDGVHSVDSDNYLKNILAIFTGKTNYYGCAMAFSKRLIEVILPIPEYVESHDLWIAMAANLLKSNVHLDEETFNRRIHGNNASIVNRSLFAKLRSRWIFAKSLFEISVRIRRSKLFVD</sequence>
<proteinExistence type="predicted"/>